<evidence type="ECO:0000256" key="6">
    <source>
        <dbReference type="HAMAP-Rule" id="MF_00006"/>
    </source>
</evidence>
<dbReference type="InterPro" id="IPR029419">
    <property type="entry name" value="Arg_succ_lyase_C"/>
</dbReference>
<evidence type="ECO:0000259" key="8">
    <source>
        <dbReference type="Pfam" id="PF14698"/>
    </source>
</evidence>
<keyword evidence="3 6" id="KW-0055">Arginine biosynthesis</keyword>
<keyword evidence="5 6" id="KW-0456">Lyase</keyword>
<dbReference type="Pfam" id="PF14698">
    <property type="entry name" value="ASL_C2"/>
    <property type="match status" value="1"/>
</dbReference>
<sequence length="484" mass="51829">MALEGEGSSTNEGALWGGRFSTGPSPELVELSRSTHFDWQLAGYDLDGSRAHATALAAAGYLTPDELKRMLLALDQLGAGVADGTVTPLDSDEDVHGALERALIDIAGPELGGKLRAGRSRNDQIATLIRLYLLHHAHAISHHVVRLIDAIAAQADQHLGAAMPGRTHLQHAQPVLLSHHLLAHAWPLVRDLERLRDWSQRASVSPYGSGALAGSSLGLDPQLVADELGLSRPAENSIDATASRDVVAEFAFVTSLIGINLSRFSEEIILWNTREFDFVTLHDGYSTGSSIMPQKKNPDIAELARGKSGRLIGNLTGLLATLKGLPLAYNRDLQEDKEPVFDSVQTLEVLLPAFTGMVSSLKFNTPRMAELAPQGFSLATDVAEWLVRAGVPFRDAHEISGALVSHCEKLGIELHEPTDDELVAISPALTPTVREVLTVGGSIASRTGVGGTAPDRVAEQLAELTARVRAIAVVLNPETVKENR</sequence>
<keyword evidence="6" id="KW-0963">Cytoplasm</keyword>
<comment type="subcellular location">
    <subcellularLocation>
        <location evidence="6">Cytoplasm</location>
    </subcellularLocation>
</comment>
<dbReference type="GO" id="GO:0042450">
    <property type="term" value="P:L-arginine biosynthetic process via ornithine"/>
    <property type="evidence" value="ECO:0007669"/>
    <property type="project" value="UniProtKB-UniRule"/>
</dbReference>
<keyword evidence="10" id="KW-1185">Reference proteome</keyword>
<reference evidence="9 10" key="1">
    <citation type="submission" date="2016-09" db="EMBL/GenBank/DDBJ databases">
        <title>Complete genome sequence of microbes from the polar regions.</title>
        <authorList>
            <person name="Liao L."/>
            <person name="Chen B."/>
        </authorList>
    </citation>
    <scope>NUCLEOTIDE SEQUENCE [LARGE SCALE GENOMIC DNA]</scope>
    <source>
        <strain evidence="9 10">ZS314</strain>
    </source>
</reference>
<dbReference type="Proteomes" id="UP000464507">
    <property type="component" value="Chromosome"/>
</dbReference>
<dbReference type="AlphaFoldDB" id="A0A7L5AIK3"/>
<dbReference type="FunFam" id="1.20.200.10:FF:000015">
    <property type="entry name" value="argininosuccinate lyase isoform X2"/>
    <property type="match status" value="1"/>
</dbReference>
<dbReference type="InterPro" id="IPR008948">
    <property type="entry name" value="L-Aspartase-like"/>
</dbReference>
<evidence type="ECO:0000256" key="5">
    <source>
        <dbReference type="ARBA" id="ARBA00023239"/>
    </source>
</evidence>
<dbReference type="GO" id="GO:0004056">
    <property type="term" value="F:argininosuccinate lyase activity"/>
    <property type="evidence" value="ECO:0007669"/>
    <property type="project" value="UniProtKB-UniRule"/>
</dbReference>
<dbReference type="SUPFAM" id="SSF48557">
    <property type="entry name" value="L-aspartase-like"/>
    <property type="match status" value="1"/>
</dbReference>
<dbReference type="InterPro" id="IPR000362">
    <property type="entry name" value="Fumarate_lyase_fam"/>
</dbReference>
<dbReference type="PRINTS" id="PR00145">
    <property type="entry name" value="ARGSUCLYASE"/>
</dbReference>
<dbReference type="NCBIfam" id="TIGR00838">
    <property type="entry name" value="argH"/>
    <property type="match status" value="1"/>
</dbReference>
<dbReference type="HAMAP" id="MF_00006">
    <property type="entry name" value="Arg_succ_lyase"/>
    <property type="match status" value="1"/>
</dbReference>
<protein>
    <recommendedName>
        <fullName evidence="2 6">Argininosuccinate lyase</fullName>
        <shortName evidence="6">ASAL</shortName>
        <ecNumber evidence="2 6">4.3.2.1</ecNumber>
    </recommendedName>
    <alternativeName>
        <fullName evidence="6">Arginosuccinase</fullName>
    </alternativeName>
</protein>
<dbReference type="InterPro" id="IPR009049">
    <property type="entry name" value="Argininosuccinate_lyase"/>
</dbReference>
<dbReference type="InterPro" id="IPR020557">
    <property type="entry name" value="Fumarate_lyase_CS"/>
</dbReference>
<organism evidence="9 10">
    <name type="scientific">Marisediminicola antarctica</name>
    <dbReference type="NCBI Taxonomy" id="674079"/>
    <lineage>
        <taxon>Bacteria</taxon>
        <taxon>Bacillati</taxon>
        <taxon>Actinomycetota</taxon>
        <taxon>Actinomycetes</taxon>
        <taxon>Micrococcales</taxon>
        <taxon>Microbacteriaceae</taxon>
        <taxon>Marisediminicola</taxon>
    </lineage>
</organism>
<feature type="domain" description="Argininosuccinate lyase C-terminal" evidence="8">
    <location>
        <begin position="376"/>
        <end position="444"/>
    </location>
</feature>
<evidence type="ECO:0000256" key="3">
    <source>
        <dbReference type="ARBA" id="ARBA00022571"/>
    </source>
</evidence>
<keyword evidence="4 6" id="KW-0028">Amino-acid biosynthesis</keyword>
<dbReference type="GO" id="GO:0005829">
    <property type="term" value="C:cytosol"/>
    <property type="evidence" value="ECO:0007669"/>
    <property type="project" value="TreeGrafter"/>
</dbReference>
<gene>
    <name evidence="6" type="primary">argH</name>
    <name evidence="9" type="ORF">BHD05_12915</name>
</gene>
<dbReference type="FunFam" id="1.10.40.30:FF:000001">
    <property type="entry name" value="Argininosuccinate lyase"/>
    <property type="match status" value="1"/>
</dbReference>
<dbReference type="Pfam" id="PF00206">
    <property type="entry name" value="Lyase_1"/>
    <property type="match status" value="1"/>
</dbReference>
<dbReference type="Gene3D" id="1.10.275.10">
    <property type="entry name" value="Fumarase/aspartase (N-terminal domain)"/>
    <property type="match status" value="1"/>
</dbReference>
<name>A0A7L5AIK3_9MICO</name>
<comment type="pathway">
    <text evidence="1 6">Amino-acid biosynthesis; L-arginine biosynthesis; L-arginine from L-ornithine and carbamoyl phosphate: step 3/3.</text>
</comment>
<dbReference type="InterPro" id="IPR024083">
    <property type="entry name" value="Fumarase/histidase_N"/>
</dbReference>
<comment type="catalytic activity">
    <reaction evidence="6">
        <text>2-(N(omega)-L-arginino)succinate = fumarate + L-arginine</text>
        <dbReference type="Rhea" id="RHEA:24020"/>
        <dbReference type="ChEBI" id="CHEBI:29806"/>
        <dbReference type="ChEBI" id="CHEBI:32682"/>
        <dbReference type="ChEBI" id="CHEBI:57472"/>
        <dbReference type="EC" id="4.3.2.1"/>
    </reaction>
</comment>
<evidence type="ECO:0000256" key="1">
    <source>
        <dbReference type="ARBA" id="ARBA00004941"/>
    </source>
</evidence>
<accession>A0A7L5AIK3</accession>
<dbReference type="UniPathway" id="UPA00068">
    <property type="reaction ID" value="UER00114"/>
</dbReference>
<dbReference type="PRINTS" id="PR00149">
    <property type="entry name" value="FUMRATELYASE"/>
</dbReference>
<comment type="similarity">
    <text evidence="6">Belongs to the lyase 1 family. Argininosuccinate lyase subfamily.</text>
</comment>
<dbReference type="OrthoDB" id="9769623at2"/>
<evidence type="ECO:0000313" key="9">
    <source>
        <dbReference type="EMBL" id="QHO70408.1"/>
    </source>
</evidence>
<dbReference type="EMBL" id="CP017146">
    <property type="protein sequence ID" value="QHO70408.1"/>
    <property type="molecule type" value="Genomic_DNA"/>
</dbReference>
<dbReference type="EC" id="4.3.2.1" evidence="2 6"/>
<dbReference type="Gene3D" id="1.10.40.30">
    <property type="entry name" value="Fumarase/aspartase (C-terminal domain)"/>
    <property type="match status" value="1"/>
</dbReference>
<dbReference type="InterPro" id="IPR022761">
    <property type="entry name" value="Fumarate_lyase_N"/>
</dbReference>
<feature type="domain" description="Fumarate lyase N-terminal" evidence="7">
    <location>
        <begin position="31"/>
        <end position="313"/>
    </location>
</feature>
<evidence type="ECO:0000256" key="2">
    <source>
        <dbReference type="ARBA" id="ARBA00012338"/>
    </source>
</evidence>
<evidence type="ECO:0000256" key="4">
    <source>
        <dbReference type="ARBA" id="ARBA00022605"/>
    </source>
</evidence>
<dbReference type="CDD" id="cd01359">
    <property type="entry name" value="Argininosuccinate_lyase"/>
    <property type="match status" value="1"/>
</dbReference>
<evidence type="ECO:0000313" key="10">
    <source>
        <dbReference type="Proteomes" id="UP000464507"/>
    </source>
</evidence>
<dbReference type="Gene3D" id="1.20.200.10">
    <property type="entry name" value="Fumarase/aspartase (Central domain)"/>
    <property type="match status" value="1"/>
</dbReference>
<dbReference type="PANTHER" id="PTHR43814">
    <property type="entry name" value="ARGININOSUCCINATE LYASE"/>
    <property type="match status" value="1"/>
</dbReference>
<evidence type="ECO:0000259" key="7">
    <source>
        <dbReference type="Pfam" id="PF00206"/>
    </source>
</evidence>
<dbReference type="KEGG" id="mant:BHD05_12915"/>
<proteinExistence type="inferred from homology"/>
<dbReference type="PROSITE" id="PS00163">
    <property type="entry name" value="FUMARATE_LYASES"/>
    <property type="match status" value="1"/>
</dbReference>
<dbReference type="RefSeq" id="WP_161886793.1">
    <property type="nucleotide sequence ID" value="NZ_CP017146.1"/>
</dbReference>
<dbReference type="PANTHER" id="PTHR43814:SF1">
    <property type="entry name" value="ARGININOSUCCINATE LYASE"/>
    <property type="match status" value="1"/>
</dbReference>